<evidence type="ECO:0000256" key="1">
    <source>
        <dbReference type="SAM" id="MobiDB-lite"/>
    </source>
</evidence>
<reference evidence="2 3" key="1">
    <citation type="submission" date="2013-07" db="EMBL/GenBank/DDBJ databases">
        <title>The Genome Sequence of Kwoniella mangroviensis CBS10435.</title>
        <authorList>
            <consortium name="The Broad Institute Genome Sequencing Platform"/>
            <person name="Cuomo C."/>
            <person name="Litvintseva A."/>
            <person name="Chen Y."/>
            <person name="Heitman J."/>
            <person name="Sun S."/>
            <person name="Springer D."/>
            <person name="Dromer F."/>
            <person name="Young S.K."/>
            <person name="Zeng Q."/>
            <person name="Gargeya S."/>
            <person name="Fitzgerald M."/>
            <person name="Abouelleil A."/>
            <person name="Alvarado L."/>
            <person name="Berlin A.M."/>
            <person name="Chapman S.B."/>
            <person name="Dewar J."/>
            <person name="Goldberg J."/>
            <person name="Griggs A."/>
            <person name="Gujja S."/>
            <person name="Hansen M."/>
            <person name="Howarth C."/>
            <person name="Imamovic A."/>
            <person name="Larimer J."/>
            <person name="McCowan C."/>
            <person name="Murphy C."/>
            <person name="Pearson M."/>
            <person name="Priest M."/>
            <person name="Roberts A."/>
            <person name="Saif S."/>
            <person name="Shea T."/>
            <person name="Sykes S."/>
            <person name="Wortman J."/>
            <person name="Nusbaum C."/>
            <person name="Birren B."/>
        </authorList>
    </citation>
    <scope>NUCLEOTIDE SEQUENCE [LARGE SCALE GENOMIC DNA]</scope>
    <source>
        <strain evidence="2 3">CBS 10435</strain>
    </source>
</reference>
<gene>
    <name evidence="2" type="ORF">L486_00864</name>
</gene>
<accession>A0A1B9J0B0</accession>
<dbReference type="PANTHER" id="PTHR28266">
    <property type="entry name" value="54S RIBOSOMAL PROTEIN L20, MITOCHONDRIAL"/>
    <property type="match status" value="1"/>
</dbReference>
<sequence length="212" mass="23587">MASPTLASSSRTLLFLPSFSTLGSTRGVLHRARTPRIPVIQSPHTPKTPLPTSGTSHPVDPKIHGQPTPSSSSVLLEDTGLTFHHAPPPSLPSYTTGAVPPLLQWLGGKSITLTGEEQASKMVERRVYEGELEWSEDLVEKMVKLRNEGKSRKEIGDVLQLPKDQYRLISRVAPSTSVQKASKLTELEEQKSTWGYRKKLSRAVREKRKEFW</sequence>
<protein>
    <submittedName>
        <fullName evidence="2">Uncharacterized protein</fullName>
    </submittedName>
</protein>
<name>A0A1B9J0B0_9TREE</name>
<feature type="region of interest" description="Disordered" evidence="1">
    <location>
        <begin position="33"/>
        <end position="74"/>
    </location>
</feature>
<dbReference type="EMBL" id="KI669459">
    <property type="protein sequence ID" value="OCF61218.1"/>
    <property type="molecule type" value="Genomic_DNA"/>
</dbReference>
<dbReference type="OrthoDB" id="6021263at2759"/>
<keyword evidence="3" id="KW-1185">Reference proteome</keyword>
<dbReference type="Proteomes" id="UP000092583">
    <property type="component" value="Unassembled WGS sequence"/>
</dbReference>
<dbReference type="AlphaFoldDB" id="A0A1B9J0B0"/>
<evidence type="ECO:0000313" key="3">
    <source>
        <dbReference type="Proteomes" id="UP000092583"/>
    </source>
</evidence>
<dbReference type="PANTHER" id="PTHR28266:SF1">
    <property type="entry name" value="LARGE RIBOSOMAL SUBUNIT PROTEIN ML58"/>
    <property type="match status" value="1"/>
</dbReference>
<dbReference type="STRING" id="1331196.A0A1B9J0B0"/>
<evidence type="ECO:0000313" key="2">
    <source>
        <dbReference type="EMBL" id="OCF61218.1"/>
    </source>
</evidence>
<proteinExistence type="predicted"/>
<feature type="compositionally biased region" description="Polar residues" evidence="1">
    <location>
        <begin position="42"/>
        <end position="56"/>
    </location>
</feature>
<reference evidence="3" key="2">
    <citation type="submission" date="2013-12" db="EMBL/GenBank/DDBJ databases">
        <title>Evolution of pathogenesis and genome organization in the Tremellales.</title>
        <authorList>
            <person name="Cuomo C."/>
            <person name="Litvintseva A."/>
            <person name="Heitman J."/>
            <person name="Chen Y."/>
            <person name="Sun S."/>
            <person name="Springer D."/>
            <person name="Dromer F."/>
            <person name="Young S."/>
            <person name="Zeng Q."/>
            <person name="Chapman S."/>
            <person name="Gujja S."/>
            <person name="Saif S."/>
            <person name="Birren B."/>
        </authorList>
    </citation>
    <scope>NUCLEOTIDE SEQUENCE [LARGE SCALE GENOMIC DNA]</scope>
    <source>
        <strain evidence="3">CBS 10435</strain>
    </source>
</reference>
<organism evidence="2 3">
    <name type="scientific">Kwoniella mangroviensis CBS 10435</name>
    <dbReference type="NCBI Taxonomy" id="1331196"/>
    <lineage>
        <taxon>Eukaryota</taxon>
        <taxon>Fungi</taxon>
        <taxon>Dikarya</taxon>
        <taxon>Basidiomycota</taxon>
        <taxon>Agaricomycotina</taxon>
        <taxon>Tremellomycetes</taxon>
        <taxon>Tremellales</taxon>
        <taxon>Cryptococcaceae</taxon>
        <taxon>Kwoniella</taxon>
    </lineage>
</organism>
<dbReference type="InterPro" id="IPR024388">
    <property type="entry name" value="Ribosomal_mL58"/>
</dbReference>